<comment type="caution">
    <text evidence="1">The sequence shown here is derived from an EMBL/GenBank/DDBJ whole genome shotgun (WGS) entry which is preliminary data.</text>
</comment>
<protein>
    <submittedName>
        <fullName evidence="1">Uncharacterized protein</fullName>
    </submittedName>
</protein>
<dbReference type="Proteomes" id="UP000437638">
    <property type="component" value="Unassembled WGS sequence"/>
</dbReference>
<organism evidence="1 2">
    <name type="scientific">Vreelandella zhuhanensis</name>
    <dbReference type="NCBI Taxonomy" id="2684210"/>
    <lineage>
        <taxon>Bacteria</taxon>
        <taxon>Pseudomonadati</taxon>
        <taxon>Pseudomonadota</taxon>
        <taxon>Gammaproteobacteria</taxon>
        <taxon>Oceanospirillales</taxon>
        <taxon>Halomonadaceae</taxon>
        <taxon>Vreelandella</taxon>
    </lineage>
</organism>
<proteinExistence type="predicted"/>
<evidence type="ECO:0000313" key="1">
    <source>
        <dbReference type="EMBL" id="MWJ27310.1"/>
    </source>
</evidence>
<dbReference type="AlphaFoldDB" id="A0A7X3H0J2"/>
<reference evidence="1 2" key="1">
    <citation type="submission" date="2019-12" db="EMBL/GenBank/DDBJ databases">
        <title>Halomonas rutogse sp. nov. isolated from two lakes on Tibetan Plateau.</title>
        <authorList>
            <person name="Gao P."/>
        </authorList>
    </citation>
    <scope>NUCLEOTIDE SEQUENCE [LARGE SCALE GENOMIC DNA]</scope>
    <source>
        <strain evidence="1 2">ZH2S</strain>
    </source>
</reference>
<gene>
    <name evidence="1" type="ORF">GPM19_03665</name>
</gene>
<dbReference type="RefSeq" id="WP_160417512.1">
    <property type="nucleotide sequence ID" value="NZ_WTKP01000002.1"/>
</dbReference>
<evidence type="ECO:0000313" key="2">
    <source>
        <dbReference type="Proteomes" id="UP000437638"/>
    </source>
</evidence>
<accession>A0A7X3H0J2</accession>
<dbReference type="EMBL" id="WTKP01000002">
    <property type="protein sequence ID" value="MWJ27310.1"/>
    <property type="molecule type" value="Genomic_DNA"/>
</dbReference>
<name>A0A7X3H0J2_9GAMM</name>
<sequence>MASPVKDKDFDLISTLYHALQGAELSEQYASDAQIESDQENHEFFTKVAKDYANIAQEAKRLVKDRL</sequence>
<keyword evidence="2" id="KW-1185">Reference proteome</keyword>